<organism evidence="2 3">
    <name type="scientific">Kribbella flavida (strain DSM 17836 / JCM 10339 / NBRC 14399)</name>
    <dbReference type="NCBI Taxonomy" id="479435"/>
    <lineage>
        <taxon>Bacteria</taxon>
        <taxon>Bacillati</taxon>
        <taxon>Actinomycetota</taxon>
        <taxon>Actinomycetes</taxon>
        <taxon>Propionibacteriales</taxon>
        <taxon>Kribbellaceae</taxon>
        <taxon>Kribbella</taxon>
    </lineage>
</organism>
<reference evidence="2 3" key="2">
    <citation type="journal article" date="2010" name="Stand. Genomic Sci.">
        <title>Complete genome sequence of Kribbella flavida type strain (IFO 14399).</title>
        <authorList>
            <person name="Pukall R."/>
            <person name="Lapidus A."/>
            <person name="Glavina Del Rio T."/>
            <person name="Copeland A."/>
            <person name="Tice H."/>
            <person name="Cheng J.-F."/>
            <person name="Lucas S."/>
            <person name="Chen F."/>
            <person name="Nolan M."/>
            <person name="LaButti K."/>
            <person name="Pati A."/>
            <person name="Ivanova N."/>
            <person name="Mavrommatis K."/>
            <person name="Mikhailova N."/>
            <person name="Pitluck S."/>
            <person name="Bruce D."/>
            <person name="Goodwin L."/>
            <person name="Land M."/>
            <person name="Hauser L."/>
            <person name="Chang Y.-J."/>
            <person name="Jeffries C.D."/>
            <person name="Chen A."/>
            <person name="Palaniappan K."/>
            <person name="Chain P."/>
            <person name="Rohde M."/>
            <person name="Goeker M."/>
            <person name="Bristow J."/>
            <person name="Eisen J.A."/>
            <person name="Markowitz V."/>
            <person name="Hugenholtz P."/>
            <person name="Kyrpides N.C."/>
            <person name="Klenk H.-P."/>
            <person name="Brettin T."/>
        </authorList>
    </citation>
    <scope>NUCLEOTIDE SEQUENCE [LARGE SCALE GENOMIC DNA]</scope>
    <source>
        <strain evidence="3">DSM 17836 / JCM 10339 / NBRC 14399</strain>
    </source>
</reference>
<dbReference type="AlphaFoldDB" id="D2Q2Q1"/>
<keyword evidence="3" id="KW-1185">Reference proteome</keyword>
<sequence length="119" mass="12678">MADTMAQLMKSSSNLVFGERDAAARRVVMDRIFSEDVTFADAEGVLIGRDALHAKAQQLLDGAPGFVFTEAGPVYQAQDLGCLAWNFGPAGQPPVVSGMDIAIVRDGRIASLHTVLTRS</sequence>
<dbReference type="HOGENOM" id="CLU_125060_2_0_11"/>
<accession>D2Q2Q1</accession>
<proteinExistence type="predicted"/>
<dbReference type="Pfam" id="PF12680">
    <property type="entry name" value="SnoaL_2"/>
    <property type="match status" value="1"/>
</dbReference>
<dbReference type="KEGG" id="kfl:Kfla_1128"/>
<feature type="domain" description="SnoaL-like" evidence="1">
    <location>
        <begin position="28"/>
        <end position="111"/>
    </location>
</feature>
<evidence type="ECO:0000313" key="3">
    <source>
        <dbReference type="Proteomes" id="UP000007967"/>
    </source>
</evidence>
<dbReference type="Gene3D" id="3.10.450.50">
    <property type="match status" value="1"/>
</dbReference>
<reference evidence="3" key="1">
    <citation type="submission" date="2009-09" db="EMBL/GenBank/DDBJ databases">
        <title>The complete genome of Kribbella flavida DSM 17836.</title>
        <authorList>
            <consortium name="US DOE Joint Genome Institute (JGI-PGF)"/>
            <person name="Lucas S."/>
            <person name="Copeland A."/>
            <person name="Lapidus A."/>
            <person name="Glavina del Rio T."/>
            <person name="Dalin E."/>
            <person name="Tice H."/>
            <person name="Bruce D."/>
            <person name="Goodwin L."/>
            <person name="Pitluck S."/>
            <person name="Kyrpides N."/>
            <person name="Mavromatis K."/>
            <person name="Ivanova N."/>
            <person name="Saunders E."/>
            <person name="Brettin T."/>
            <person name="Detter J.C."/>
            <person name="Han C."/>
            <person name="Larimer F."/>
            <person name="Land M."/>
            <person name="Hauser L."/>
            <person name="Markowitz V."/>
            <person name="Cheng J.-F."/>
            <person name="Hugenholtz P."/>
            <person name="Woyke T."/>
            <person name="Wu D."/>
            <person name="Pukall R."/>
            <person name="Klenk H.-P."/>
            <person name="Eisen J.A."/>
        </authorList>
    </citation>
    <scope>NUCLEOTIDE SEQUENCE [LARGE SCALE GENOMIC DNA]</scope>
    <source>
        <strain evidence="3">DSM 17836 / JCM 10339 / NBRC 14399</strain>
    </source>
</reference>
<dbReference type="Proteomes" id="UP000007967">
    <property type="component" value="Chromosome"/>
</dbReference>
<protein>
    <recommendedName>
        <fullName evidence="1">SnoaL-like domain-containing protein</fullName>
    </recommendedName>
</protein>
<evidence type="ECO:0000259" key="1">
    <source>
        <dbReference type="Pfam" id="PF12680"/>
    </source>
</evidence>
<dbReference type="InterPro" id="IPR032710">
    <property type="entry name" value="NTF2-like_dom_sf"/>
</dbReference>
<dbReference type="EMBL" id="CP001736">
    <property type="protein sequence ID" value="ADB30232.1"/>
    <property type="molecule type" value="Genomic_DNA"/>
</dbReference>
<gene>
    <name evidence="2" type="ordered locus">Kfla_1128</name>
</gene>
<dbReference type="STRING" id="479435.Kfla_1128"/>
<dbReference type="OrthoDB" id="7064268at2"/>
<name>D2Q2Q1_KRIFD</name>
<dbReference type="RefSeq" id="WP_012918788.1">
    <property type="nucleotide sequence ID" value="NC_013729.1"/>
</dbReference>
<evidence type="ECO:0000313" key="2">
    <source>
        <dbReference type="EMBL" id="ADB30232.1"/>
    </source>
</evidence>
<dbReference type="eggNOG" id="COG0346">
    <property type="taxonomic scope" value="Bacteria"/>
</dbReference>
<dbReference type="InterPro" id="IPR037401">
    <property type="entry name" value="SnoaL-like"/>
</dbReference>
<dbReference type="SUPFAM" id="SSF54427">
    <property type="entry name" value="NTF2-like"/>
    <property type="match status" value="1"/>
</dbReference>